<keyword evidence="2 3" id="KW-0862">Zinc</keyword>
<dbReference type="Pfam" id="PF00412">
    <property type="entry name" value="LIM"/>
    <property type="match status" value="1"/>
</dbReference>
<dbReference type="AlphaFoldDB" id="A0AAD7XM30"/>
<evidence type="ECO:0000256" key="5">
    <source>
        <dbReference type="SAM" id="Phobius"/>
    </source>
</evidence>
<evidence type="ECO:0000313" key="7">
    <source>
        <dbReference type="EMBL" id="KAJ8603716.1"/>
    </source>
</evidence>
<evidence type="ECO:0000256" key="2">
    <source>
        <dbReference type="ARBA" id="ARBA00022833"/>
    </source>
</evidence>
<name>A0AAD7XM30_9STRA</name>
<dbReference type="PROSITE" id="PS00478">
    <property type="entry name" value="LIM_DOMAIN_1"/>
    <property type="match status" value="1"/>
</dbReference>
<organism evidence="7 8">
    <name type="scientific">Chrysophaeum taylorii</name>
    <dbReference type="NCBI Taxonomy" id="2483200"/>
    <lineage>
        <taxon>Eukaryota</taxon>
        <taxon>Sar</taxon>
        <taxon>Stramenopiles</taxon>
        <taxon>Ochrophyta</taxon>
        <taxon>Pelagophyceae</taxon>
        <taxon>Pelagomonadales</taxon>
        <taxon>Pelagomonadaceae</taxon>
        <taxon>Chrysophaeum</taxon>
    </lineage>
</organism>
<feature type="domain" description="LIM zinc-binding" evidence="6">
    <location>
        <begin position="312"/>
        <end position="375"/>
    </location>
</feature>
<accession>A0AAD7XM30</accession>
<feature type="compositionally biased region" description="Basic and acidic residues" evidence="4">
    <location>
        <begin position="282"/>
        <end position="296"/>
    </location>
</feature>
<feature type="transmembrane region" description="Helical" evidence="5">
    <location>
        <begin position="42"/>
        <end position="61"/>
    </location>
</feature>
<dbReference type="SMART" id="SM00132">
    <property type="entry name" value="LIM"/>
    <property type="match status" value="1"/>
</dbReference>
<evidence type="ECO:0000256" key="3">
    <source>
        <dbReference type="PROSITE-ProRule" id="PRU00125"/>
    </source>
</evidence>
<keyword evidence="3" id="KW-0440">LIM domain</keyword>
<keyword evidence="5" id="KW-0472">Membrane</keyword>
<dbReference type="Gene3D" id="2.10.110.10">
    <property type="entry name" value="Cysteine Rich Protein"/>
    <property type="match status" value="1"/>
</dbReference>
<keyword evidence="5" id="KW-0812">Transmembrane</keyword>
<keyword evidence="1 3" id="KW-0479">Metal-binding</keyword>
<dbReference type="SUPFAM" id="SSF57850">
    <property type="entry name" value="RING/U-box"/>
    <property type="match status" value="1"/>
</dbReference>
<feature type="transmembrane region" description="Helical" evidence="5">
    <location>
        <begin position="12"/>
        <end position="30"/>
    </location>
</feature>
<dbReference type="InterPro" id="IPR013083">
    <property type="entry name" value="Znf_RING/FYVE/PHD"/>
</dbReference>
<evidence type="ECO:0000256" key="4">
    <source>
        <dbReference type="SAM" id="MobiDB-lite"/>
    </source>
</evidence>
<evidence type="ECO:0000313" key="8">
    <source>
        <dbReference type="Proteomes" id="UP001230188"/>
    </source>
</evidence>
<dbReference type="GO" id="GO:0046872">
    <property type="term" value="F:metal ion binding"/>
    <property type="evidence" value="ECO:0007669"/>
    <property type="project" value="UniProtKB-KW"/>
</dbReference>
<protein>
    <recommendedName>
        <fullName evidence="6">LIM zinc-binding domain-containing protein</fullName>
    </recommendedName>
</protein>
<dbReference type="InterPro" id="IPR001781">
    <property type="entry name" value="Znf_LIM"/>
</dbReference>
<feature type="region of interest" description="Disordered" evidence="4">
    <location>
        <begin position="611"/>
        <end position="632"/>
    </location>
</feature>
<reference evidence="7" key="1">
    <citation type="submission" date="2023-01" db="EMBL/GenBank/DDBJ databases">
        <title>Metagenome sequencing of chrysophaentin producing Chrysophaeum taylorii.</title>
        <authorList>
            <person name="Davison J."/>
            <person name="Bewley C."/>
        </authorList>
    </citation>
    <scope>NUCLEOTIDE SEQUENCE</scope>
    <source>
        <strain evidence="7">NIES-1699</strain>
    </source>
</reference>
<feature type="region of interest" description="Disordered" evidence="4">
    <location>
        <begin position="282"/>
        <end position="306"/>
    </location>
</feature>
<keyword evidence="8" id="KW-1185">Reference proteome</keyword>
<comment type="caution">
    <text evidence="7">The sequence shown here is derived from an EMBL/GenBank/DDBJ whole genome shotgun (WGS) entry which is preliminary data.</text>
</comment>
<keyword evidence="5" id="KW-1133">Transmembrane helix</keyword>
<evidence type="ECO:0000259" key="6">
    <source>
        <dbReference type="PROSITE" id="PS50023"/>
    </source>
</evidence>
<sequence length="632" mass="69634">MFVWFYYDGGGGRSTLLSIGITLGMVVLNYVLNQAPLTLRDYAPLATVSGVVVGAGALATMSSHDGGLWRRVRRFFGSSDAATPARFDAVLDKLRTMPMEKWKPAKDLSVHELRRRLRSGRGDHFLERHELEKAYDDSFEDVCAICAEPWVAGDVYRRLDRCGHCFHVDARLDVPVKTRRVVDSEAVAKRRRRTRSWVVWSAMKKLAWCCCWCCLGWVRRRRRRKDTDEAVGDIEMGGGRSKLVSERVRMLEQQDVPESPPPPRPAEKRQMGATILERRAMLERQTSEPSREERRPATGAGLERLRTQSGKKKCAACGLDAFATEGESARGAWYHKSCLRCGACGRSLVGVPFGRLADDDDVLYCDESVQSRSGRSCLARLRDAGAHADAEREAENQRLTETDRESVGLAKTRAVDLIGDDLDKIVQQMAPTCAACGRRFHPKDELVMQGMVKFHEACLYGGSGPPRQVSLSPKKALDDAPSDLLFKIKPKADAAAKVMTFFASRRALAASTVTYEPDVASRAPKHRKVDPAALVGAVVRAIGTSGRDLAPETYATFADCATLGADFAWTAASLDWSIRADFRFNPADSTIAFTAATLTVAVVVEGDAPQRAALTPSPPPRDLAMRPDTDLV</sequence>
<feature type="region of interest" description="Disordered" evidence="4">
    <location>
        <begin position="249"/>
        <end position="270"/>
    </location>
</feature>
<proteinExistence type="predicted"/>
<dbReference type="PROSITE" id="PS50023">
    <property type="entry name" value="LIM_DOMAIN_2"/>
    <property type="match status" value="1"/>
</dbReference>
<gene>
    <name evidence="7" type="ORF">CTAYLR_000208</name>
</gene>
<dbReference type="EMBL" id="JAQMWT010000344">
    <property type="protein sequence ID" value="KAJ8603716.1"/>
    <property type="molecule type" value="Genomic_DNA"/>
</dbReference>
<feature type="compositionally biased region" description="Basic and acidic residues" evidence="4">
    <location>
        <begin position="623"/>
        <end position="632"/>
    </location>
</feature>
<dbReference type="Gene3D" id="3.30.40.10">
    <property type="entry name" value="Zinc/RING finger domain, C3HC4 (zinc finger)"/>
    <property type="match status" value="1"/>
</dbReference>
<evidence type="ECO:0000256" key="1">
    <source>
        <dbReference type="ARBA" id="ARBA00022723"/>
    </source>
</evidence>
<dbReference type="Proteomes" id="UP001230188">
    <property type="component" value="Unassembled WGS sequence"/>
</dbReference>